<evidence type="ECO:0000313" key="2">
    <source>
        <dbReference type="Proteomes" id="UP000198538"/>
    </source>
</evidence>
<evidence type="ECO:0000313" key="1">
    <source>
        <dbReference type="EMBL" id="SCY49705.1"/>
    </source>
</evidence>
<organism evidence="1 2">
    <name type="scientific">Paenibacillus polysaccharolyticus</name>
    <dbReference type="NCBI Taxonomy" id="582692"/>
    <lineage>
        <taxon>Bacteria</taxon>
        <taxon>Bacillati</taxon>
        <taxon>Bacillota</taxon>
        <taxon>Bacilli</taxon>
        <taxon>Bacillales</taxon>
        <taxon>Paenibacillaceae</taxon>
        <taxon>Paenibacillus</taxon>
    </lineage>
</organism>
<dbReference type="STRING" id="582692.SAMN05720606_105228"/>
<reference evidence="2" key="1">
    <citation type="submission" date="2016-10" db="EMBL/GenBank/DDBJ databases">
        <authorList>
            <person name="Varghese N."/>
            <person name="Submissions S."/>
        </authorList>
    </citation>
    <scope>NUCLEOTIDE SEQUENCE [LARGE SCALE GENOMIC DNA]</scope>
    <source>
        <strain evidence="2">BL9</strain>
    </source>
</reference>
<sequence>MLIRFYIRVVTSQSIRVRQRYFFDFAKVEIMQMNPLGQVIWK</sequence>
<dbReference type="RefSeq" id="WP_261769367.1">
    <property type="nucleotide sequence ID" value="NZ_FMVM01000005.1"/>
</dbReference>
<proteinExistence type="predicted"/>
<dbReference type="EMBL" id="FMVM01000005">
    <property type="protein sequence ID" value="SCY49705.1"/>
    <property type="molecule type" value="Genomic_DNA"/>
</dbReference>
<accession>A0A1G5GDQ7</accession>
<dbReference type="Proteomes" id="UP000198538">
    <property type="component" value="Unassembled WGS sequence"/>
</dbReference>
<dbReference type="AlphaFoldDB" id="A0A1G5GDQ7"/>
<protein>
    <submittedName>
        <fullName evidence="1">Uncharacterized protein</fullName>
    </submittedName>
</protein>
<gene>
    <name evidence="1" type="ORF">SAMN05720606_105228</name>
</gene>
<keyword evidence="2" id="KW-1185">Reference proteome</keyword>
<name>A0A1G5GDQ7_9BACL</name>